<sequence>MRTVVTEVKELLDRLPEESGYEDIQYHLYVMAKIRQGIARAEIEGIVPHEEVEKQFDCVFS</sequence>
<dbReference type="AlphaFoldDB" id="A0A291ILJ9"/>
<organism evidence="1 2">
    <name type="scientific">Methylomonas koyamae</name>
    <dbReference type="NCBI Taxonomy" id="702114"/>
    <lineage>
        <taxon>Bacteria</taxon>
        <taxon>Pseudomonadati</taxon>
        <taxon>Pseudomonadota</taxon>
        <taxon>Gammaproteobacteria</taxon>
        <taxon>Methylococcales</taxon>
        <taxon>Methylococcaceae</taxon>
        <taxon>Methylomonas</taxon>
    </lineage>
</organism>
<keyword evidence="2" id="KW-1185">Reference proteome</keyword>
<evidence type="ECO:0000313" key="2">
    <source>
        <dbReference type="Proteomes" id="UP000077734"/>
    </source>
</evidence>
<dbReference type="KEGG" id="mko:MKLM6_2921"/>
<dbReference type="Proteomes" id="UP000077734">
    <property type="component" value="Unassembled WGS sequence"/>
</dbReference>
<evidence type="ECO:0000313" key="1">
    <source>
        <dbReference type="EMBL" id="OAI29360.1"/>
    </source>
</evidence>
<proteinExistence type="predicted"/>
<dbReference type="RefSeq" id="WP_064024851.1">
    <property type="nucleotide sequence ID" value="NZ_CP023669.1"/>
</dbReference>
<accession>A0A291ILJ9</accession>
<reference evidence="1 2" key="1">
    <citation type="submission" date="2016-03" db="EMBL/GenBank/DDBJ databases">
        <authorList>
            <person name="Heylen K."/>
            <person name="De Vos P."/>
            <person name="Vekeman B."/>
        </authorList>
    </citation>
    <scope>NUCLEOTIDE SEQUENCE [LARGE SCALE GENOMIC DNA]</scope>
    <source>
        <strain evidence="1 2">R-49807</strain>
    </source>
</reference>
<dbReference type="EMBL" id="LUUL01000045">
    <property type="protein sequence ID" value="OAI29360.1"/>
    <property type="molecule type" value="Genomic_DNA"/>
</dbReference>
<comment type="caution">
    <text evidence="1">The sequence shown here is derived from an EMBL/GenBank/DDBJ whole genome shotgun (WGS) entry which is preliminary data.</text>
</comment>
<gene>
    <name evidence="1" type="ORF">A1356_04475</name>
</gene>
<name>A0A291ILJ9_9GAMM</name>
<protein>
    <submittedName>
        <fullName evidence="1">Uncharacterized protein</fullName>
    </submittedName>
</protein>